<proteinExistence type="predicted"/>
<dbReference type="Proteomes" id="UP000672032">
    <property type="component" value="Chromosome 3"/>
</dbReference>
<reference evidence="2" key="1">
    <citation type="submission" date="2020-10" db="EMBL/GenBank/DDBJ databases">
        <title>Genome Sequence of Monilinia vaccinii-corymbosi Sheds Light on Mummy Berry Disease Infection of Blueberry and Mating Type.</title>
        <authorList>
            <person name="Yow A.G."/>
            <person name="Zhang Y."/>
            <person name="Bansal K."/>
            <person name="Eacker S.M."/>
            <person name="Sullivan S."/>
            <person name="Liachko I."/>
            <person name="Cubeta M.A."/>
            <person name="Rollins J.A."/>
            <person name="Ashrafi H."/>
        </authorList>
    </citation>
    <scope>NUCLEOTIDE SEQUENCE</scope>
    <source>
        <strain evidence="2">RL-1</strain>
    </source>
</reference>
<dbReference type="EMBL" id="CP063407">
    <property type="protein sequence ID" value="QSZ32430.1"/>
    <property type="molecule type" value="Genomic_DNA"/>
</dbReference>
<protein>
    <submittedName>
        <fullName evidence="2">Uncharacterized protein</fullName>
    </submittedName>
</protein>
<name>A0A8A3PBE3_9HELO</name>
<sequence>MPSKENAGSRSKAPVNRENRAVGVDSRLQPQGFIEYNGRRVADVRQAPKSSCQFEVVPIEIVLNIMSLLGWEGSVTLGLTCPEMYEAYKRLYPLKIPLKTLVDTTTTVAPLPGAPAQVELYKLISNWHGLGERYVYYEPASEPRWGIETPTRFLLKSVYGVVNDDSPRDSPEVVMRKDIFFDYFDFYSYSEMLKYVASSSRLHGWTWDGTRPALSPFEKFPLPYPYNMAHKEWEKKAIEVMVESIEVAHEKQHWKWYWGTSFLWMNDRDHRICRSWAPKIAEMALDTFSEWIAMTGF</sequence>
<keyword evidence="3" id="KW-1185">Reference proteome</keyword>
<dbReference type="OrthoDB" id="3465269at2759"/>
<evidence type="ECO:0000313" key="2">
    <source>
        <dbReference type="EMBL" id="QSZ32430.1"/>
    </source>
</evidence>
<evidence type="ECO:0000313" key="3">
    <source>
        <dbReference type="Proteomes" id="UP000672032"/>
    </source>
</evidence>
<gene>
    <name evidence="2" type="ORF">DSL72_002004</name>
</gene>
<feature type="region of interest" description="Disordered" evidence="1">
    <location>
        <begin position="1"/>
        <end position="21"/>
    </location>
</feature>
<evidence type="ECO:0000256" key="1">
    <source>
        <dbReference type="SAM" id="MobiDB-lite"/>
    </source>
</evidence>
<dbReference type="AlphaFoldDB" id="A0A8A3PBE3"/>
<accession>A0A8A3PBE3</accession>
<organism evidence="2 3">
    <name type="scientific">Monilinia vaccinii-corymbosi</name>
    <dbReference type="NCBI Taxonomy" id="61207"/>
    <lineage>
        <taxon>Eukaryota</taxon>
        <taxon>Fungi</taxon>
        <taxon>Dikarya</taxon>
        <taxon>Ascomycota</taxon>
        <taxon>Pezizomycotina</taxon>
        <taxon>Leotiomycetes</taxon>
        <taxon>Helotiales</taxon>
        <taxon>Sclerotiniaceae</taxon>
        <taxon>Monilinia</taxon>
    </lineage>
</organism>